<keyword evidence="1" id="KW-0812">Transmembrane</keyword>
<evidence type="ECO:0000313" key="2">
    <source>
        <dbReference type="EnsemblMetazoa" id="tetur03g02040.1"/>
    </source>
</evidence>
<dbReference type="AlphaFoldDB" id="T1JYY8"/>
<keyword evidence="3" id="KW-1185">Reference proteome</keyword>
<reference evidence="2" key="2">
    <citation type="submission" date="2015-06" db="UniProtKB">
        <authorList>
            <consortium name="EnsemblMetazoa"/>
        </authorList>
    </citation>
    <scope>IDENTIFICATION</scope>
</reference>
<keyword evidence="1" id="KW-0472">Membrane</keyword>
<dbReference type="Proteomes" id="UP000015104">
    <property type="component" value="Unassembled WGS sequence"/>
</dbReference>
<name>T1JYY8_TETUR</name>
<feature type="transmembrane region" description="Helical" evidence="1">
    <location>
        <begin position="6"/>
        <end position="27"/>
    </location>
</feature>
<dbReference type="EMBL" id="CAEY01001109">
    <property type="status" value="NOT_ANNOTATED_CDS"/>
    <property type="molecule type" value="Genomic_DNA"/>
</dbReference>
<sequence length="51" mass="5940">MGFPDIISALTLVRVFVMMVMRTNFILQLDSCMLILVMKRFEPVLIILPRL</sequence>
<accession>T1JYY8</accession>
<evidence type="ECO:0000256" key="1">
    <source>
        <dbReference type="SAM" id="Phobius"/>
    </source>
</evidence>
<protein>
    <submittedName>
        <fullName evidence="2">Uncharacterized protein</fullName>
    </submittedName>
</protein>
<proteinExistence type="predicted"/>
<dbReference type="HOGENOM" id="CLU_3108997_0_0_1"/>
<reference evidence="3" key="1">
    <citation type="submission" date="2011-08" db="EMBL/GenBank/DDBJ databases">
        <authorList>
            <person name="Rombauts S."/>
        </authorList>
    </citation>
    <scope>NUCLEOTIDE SEQUENCE</scope>
    <source>
        <strain evidence="3">London</strain>
    </source>
</reference>
<evidence type="ECO:0000313" key="3">
    <source>
        <dbReference type="Proteomes" id="UP000015104"/>
    </source>
</evidence>
<keyword evidence="1" id="KW-1133">Transmembrane helix</keyword>
<organism evidence="2 3">
    <name type="scientific">Tetranychus urticae</name>
    <name type="common">Two-spotted spider mite</name>
    <dbReference type="NCBI Taxonomy" id="32264"/>
    <lineage>
        <taxon>Eukaryota</taxon>
        <taxon>Metazoa</taxon>
        <taxon>Ecdysozoa</taxon>
        <taxon>Arthropoda</taxon>
        <taxon>Chelicerata</taxon>
        <taxon>Arachnida</taxon>
        <taxon>Acari</taxon>
        <taxon>Acariformes</taxon>
        <taxon>Trombidiformes</taxon>
        <taxon>Prostigmata</taxon>
        <taxon>Eleutherengona</taxon>
        <taxon>Raphignathae</taxon>
        <taxon>Tetranychoidea</taxon>
        <taxon>Tetranychidae</taxon>
        <taxon>Tetranychus</taxon>
    </lineage>
</organism>
<dbReference type="EnsemblMetazoa" id="tetur03g02040.1">
    <property type="protein sequence ID" value="tetur03g02040.1"/>
    <property type="gene ID" value="tetur03g02040"/>
</dbReference>